<organism evidence="2 3">
    <name type="scientific">Acer saccharum</name>
    <name type="common">Sugar maple</name>
    <dbReference type="NCBI Taxonomy" id="4024"/>
    <lineage>
        <taxon>Eukaryota</taxon>
        <taxon>Viridiplantae</taxon>
        <taxon>Streptophyta</taxon>
        <taxon>Embryophyta</taxon>
        <taxon>Tracheophyta</taxon>
        <taxon>Spermatophyta</taxon>
        <taxon>Magnoliopsida</taxon>
        <taxon>eudicotyledons</taxon>
        <taxon>Gunneridae</taxon>
        <taxon>Pentapetalae</taxon>
        <taxon>rosids</taxon>
        <taxon>malvids</taxon>
        <taxon>Sapindales</taxon>
        <taxon>Sapindaceae</taxon>
        <taxon>Hippocastanoideae</taxon>
        <taxon>Acereae</taxon>
        <taxon>Acer</taxon>
    </lineage>
</organism>
<reference evidence="2" key="2">
    <citation type="submission" date="2023-06" db="EMBL/GenBank/DDBJ databases">
        <authorList>
            <person name="Swenson N.G."/>
            <person name="Wegrzyn J.L."/>
            <person name="Mcevoy S.L."/>
        </authorList>
    </citation>
    <scope>NUCLEOTIDE SEQUENCE</scope>
    <source>
        <strain evidence="2">NS2018</strain>
        <tissue evidence="2">Leaf</tissue>
    </source>
</reference>
<comment type="caution">
    <text evidence="2">The sequence shown here is derived from an EMBL/GenBank/DDBJ whole genome shotgun (WGS) entry which is preliminary data.</text>
</comment>
<proteinExistence type="predicted"/>
<evidence type="ECO:0000256" key="1">
    <source>
        <dbReference type="SAM" id="MobiDB-lite"/>
    </source>
</evidence>
<protein>
    <submittedName>
        <fullName evidence="2">Uncharacterized protein</fullName>
    </submittedName>
</protein>
<feature type="region of interest" description="Disordered" evidence="1">
    <location>
        <begin position="59"/>
        <end position="80"/>
    </location>
</feature>
<evidence type="ECO:0000313" key="2">
    <source>
        <dbReference type="EMBL" id="KAK0595684.1"/>
    </source>
</evidence>
<dbReference type="AlphaFoldDB" id="A0AA39SPA5"/>
<accession>A0AA39SPA5</accession>
<evidence type="ECO:0000313" key="3">
    <source>
        <dbReference type="Proteomes" id="UP001168877"/>
    </source>
</evidence>
<dbReference type="Proteomes" id="UP001168877">
    <property type="component" value="Unassembled WGS sequence"/>
</dbReference>
<sequence length="204" mass="22787">MFAGEELIPTEAEKGLWYYQGINEVGNLYPDEATIADILGTGDLTPSVDDDAELREADTVRQTMSSSHASHQQTTDGARPSTVHVTYMSVPFAPNSVPTADIIAPARITRLRFVSSRMRGGHDAEQRSPVREATLDHLERRFTDVINEVEALWEEAYMYQLWVSMFGDVETPPDDQKLSVLTRTWDDEGDLVWANGLRASGCRP</sequence>
<name>A0AA39SPA5_ACESA</name>
<dbReference type="EMBL" id="JAUESC010000004">
    <property type="protein sequence ID" value="KAK0595684.1"/>
    <property type="molecule type" value="Genomic_DNA"/>
</dbReference>
<gene>
    <name evidence="2" type="ORF">LWI29_009011</name>
</gene>
<keyword evidence="3" id="KW-1185">Reference proteome</keyword>
<feature type="compositionally biased region" description="Polar residues" evidence="1">
    <location>
        <begin position="60"/>
        <end position="76"/>
    </location>
</feature>
<reference evidence="2" key="1">
    <citation type="journal article" date="2022" name="Plant J.">
        <title>Strategies of tolerance reflected in two North American maple genomes.</title>
        <authorList>
            <person name="McEvoy S.L."/>
            <person name="Sezen U.U."/>
            <person name="Trouern-Trend A."/>
            <person name="McMahon S.M."/>
            <person name="Schaberg P.G."/>
            <person name="Yang J."/>
            <person name="Wegrzyn J.L."/>
            <person name="Swenson N.G."/>
        </authorList>
    </citation>
    <scope>NUCLEOTIDE SEQUENCE</scope>
    <source>
        <strain evidence="2">NS2018</strain>
    </source>
</reference>